<organism evidence="2 3">
    <name type="scientific">Klebsiella pneumoniae</name>
    <dbReference type="NCBI Taxonomy" id="573"/>
    <lineage>
        <taxon>Bacteria</taxon>
        <taxon>Pseudomonadati</taxon>
        <taxon>Pseudomonadota</taxon>
        <taxon>Gammaproteobacteria</taxon>
        <taxon>Enterobacterales</taxon>
        <taxon>Enterobacteriaceae</taxon>
        <taxon>Klebsiella/Raoultella group</taxon>
        <taxon>Klebsiella</taxon>
        <taxon>Klebsiella pneumoniae complex</taxon>
    </lineage>
</organism>
<evidence type="ECO:0000313" key="2">
    <source>
        <dbReference type="EMBL" id="SQC41030.1"/>
    </source>
</evidence>
<dbReference type="EMBL" id="UAWN01000016">
    <property type="protein sequence ID" value="SQC41030.1"/>
    <property type="molecule type" value="Genomic_DNA"/>
</dbReference>
<accession>A0A2X3GZT3</accession>
<proteinExistence type="predicted"/>
<dbReference type="Proteomes" id="UP000251088">
    <property type="component" value="Unassembled WGS sequence"/>
</dbReference>
<feature type="compositionally biased region" description="Polar residues" evidence="1">
    <location>
        <begin position="49"/>
        <end position="59"/>
    </location>
</feature>
<feature type="region of interest" description="Disordered" evidence="1">
    <location>
        <begin position="1"/>
        <end position="62"/>
    </location>
</feature>
<feature type="compositionally biased region" description="Basic and acidic residues" evidence="1">
    <location>
        <begin position="7"/>
        <end position="17"/>
    </location>
</feature>
<evidence type="ECO:0000256" key="1">
    <source>
        <dbReference type="SAM" id="MobiDB-lite"/>
    </source>
</evidence>
<sequence>MSTFSHSQDEERGKQPAREAPGSRAKFRVNGTTARMTNPIPGIRRMADSVTNDTKTTGTWGPEAAKRRSFGITHYTFCSTSLQEESNGDS</sequence>
<name>A0A2X3GZT3_KLEPN</name>
<evidence type="ECO:0000313" key="3">
    <source>
        <dbReference type="Proteomes" id="UP000251088"/>
    </source>
</evidence>
<gene>
    <name evidence="2" type="ORF">NCTC9128_07042</name>
</gene>
<reference evidence="2 3" key="1">
    <citation type="submission" date="2018-06" db="EMBL/GenBank/DDBJ databases">
        <authorList>
            <consortium name="Pathogen Informatics"/>
            <person name="Doyle S."/>
        </authorList>
    </citation>
    <scope>NUCLEOTIDE SEQUENCE [LARGE SCALE GENOMIC DNA]</scope>
    <source>
        <strain evidence="2 3">NCTC9128</strain>
    </source>
</reference>
<dbReference type="AlphaFoldDB" id="A0A2X3GZT3"/>
<protein>
    <submittedName>
        <fullName evidence="2">Uncharacterized protein</fullName>
    </submittedName>
</protein>